<feature type="non-terminal residue" evidence="1">
    <location>
        <position position="1"/>
    </location>
</feature>
<protein>
    <submittedName>
        <fullName evidence="1">Uncharacterized protein</fullName>
    </submittedName>
</protein>
<accession>A0A392UCR7</accession>
<dbReference type="AlphaFoldDB" id="A0A392UCR7"/>
<evidence type="ECO:0000313" key="2">
    <source>
        <dbReference type="Proteomes" id="UP000265520"/>
    </source>
</evidence>
<sequence>VVEMNGGIRRRRVTGALTEQTVTPGSKCGREMMATCSLTAGLIVKDQSPINFC</sequence>
<keyword evidence="2" id="KW-1185">Reference proteome</keyword>
<organism evidence="1 2">
    <name type="scientific">Trifolium medium</name>
    <dbReference type="NCBI Taxonomy" id="97028"/>
    <lineage>
        <taxon>Eukaryota</taxon>
        <taxon>Viridiplantae</taxon>
        <taxon>Streptophyta</taxon>
        <taxon>Embryophyta</taxon>
        <taxon>Tracheophyta</taxon>
        <taxon>Spermatophyta</taxon>
        <taxon>Magnoliopsida</taxon>
        <taxon>eudicotyledons</taxon>
        <taxon>Gunneridae</taxon>
        <taxon>Pentapetalae</taxon>
        <taxon>rosids</taxon>
        <taxon>fabids</taxon>
        <taxon>Fabales</taxon>
        <taxon>Fabaceae</taxon>
        <taxon>Papilionoideae</taxon>
        <taxon>50 kb inversion clade</taxon>
        <taxon>NPAAA clade</taxon>
        <taxon>Hologalegina</taxon>
        <taxon>IRL clade</taxon>
        <taxon>Trifolieae</taxon>
        <taxon>Trifolium</taxon>
    </lineage>
</organism>
<dbReference type="Proteomes" id="UP000265520">
    <property type="component" value="Unassembled WGS sequence"/>
</dbReference>
<proteinExistence type="predicted"/>
<dbReference type="EMBL" id="LXQA010777054">
    <property type="protein sequence ID" value="MCI70494.1"/>
    <property type="molecule type" value="Genomic_DNA"/>
</dbReference>
<reference evidence="1 2" key="1">
    <citation type="journal article" date="2018" name="Front. Plant Sci.">
        <title>Red Clover (Trifolium pratense) and Zigzag Clover (T. medium) - A Picture of Genomic Similarities and Differences.</title>
        <authorList>
            <person name="Dluhosova J."/>
            <person name="Istvanek J."/>
            <person name="Nedelnik J."/>
            <person name="Repkova J."/>
        </authorList>
    </citation>
    <scope>NUCLEOTIDE SEQUENCE [LARGE SCALE GENOMIC DNA]</scope>
    <source>
        <strain evidence="2">cv. 10/8</strain>
        <tissue evidence="1">Leaf</tissue>
    </source>
</reference>
<evidence type="ECO:0000313" key="1">
    <source>
        <dbReference type="EMBL" id="MCI70494.1"/>
    </source>
</evidence>
<comment type="caution">
    <text evidence="1">The sequence shown here is derived from an EMBL/GenBank/DDBJ whole genome shotgun (WGS) entry which is preliminary data.</text>
</comment>
<name>A0A392UCR7_9FABA</name>